<dbReference type="AlphaFoldDB" id="A0A8U0HRW0"/>
<name>A0A8U0HRW0_9EURY</name>
<feature type="transmembrane region" description="Helical" evidence="1">
    <location>
        <begin position="46"/>
        <end position="65"/>
    </location>
</feature>
<dbReference type="InterPro" id="IPR055968">
    <property type="entry name" value="DUF7546"/>
</dbReference>
<protein>
    <submittedName>
        <fullName evidence="2">Uncharacterized protein</fullName>
    </submittedName>
</protein>
<accession>A0A8U0HRW0</accession>
<keyword evidence="1" id="KW-0812">Transmembrane</keyword>
<feature type="transmembrane region" description="Helical" evidence="1">
    <location>
        <begin position="160"/>
        <end position="185"/>
    </location>
</feature>
<evidence type="ECO:0000313" key="2">
    <source>
        <dbReference type="EMBL" id="UPV73466.1"/>
    </source>
</evidence>
<evidence type="ECO:0000313" key="3">
    <source>
        <dbReference type="Proteomes" id="UP000830729"/>
    </source>
</evidence>
<dbReference type="RefSeq" id="WP_248649522.1">
    <property type="nucleotide sequence ID" value="NZ_CP096659.1"/>
</dbReference>
<feature type="transmembrane region" description="Helical" evidence="1">
    <location>
        <begin position="20"/>
        <end position="40"/>
    </location>
</feature>
<proteinExistence type="predicted"/>
<keyword evidence="1" id="KW-1133">Transmembrane helix</keyword>
<reference evidence="2 3" key="1">
    <citation type="submission" date="2022-04" db="EMBL/GenBank/DDBJ databases">
        <title>Diverse halophilic archaea isolated from saline environments.</title>
        <authorList>
            <person name="Cui H.-L."/>
        </authorList>
    </citation>
    <scope>NUCLEOTIDE SEQUENCE [LARGE SCALE GENOMIC DNA]</scope>
    <source>
        <strain evidence="2 3">XZYJT49</strain>
    </source>
</reference>
<dbReference type="KEGG" id="halx:M0R89_13045"/>
<organism evidence="2 3">
    <name type="scientific">Halorussus limi</name>
    <dbReference type="NCBI Taxonomy" id="2938695"/>
    <lineage>
        <taxon>Archaea</taxon>
        <taxon>Methanobacteriati</taxon>
        <taxon>Methanobacteriota</taxon>
        <taxon>Stenosarchaea group</taxon>
        <taxon>Halobacteria</taxon>
        <taxon>Halobacteriales</taxon>
        <taxon>Haladaptataceae</taxon>
        <taxon>Halorussus</taxon>
    </lineage>
</organism>
<keyword evidence="1" id="KW-0472">Membrane</keyword>
<dbReference type="EMBL" id="CP096659">
    <property type="protein sequence ID" value="UPV73466.1"/>
    <property type="molecule type" value="Genomic_DNA"/>
</dbReference>
<keyword evidence="3" id="KW-1185">Reference proteome</keyword>
<feature type="transmembrane region" description="Helical" evidence="1">
    <location>
        <begin position="120"/>
        <end position="148"/>
    </location>
</feature>
<evidence type="ECO:0000256" key="1">
    <source>
        <dbReference type="SAM" id="Phobius"/>
    </source>
</evidence>
<dbReference type="Pfam" id="PF24412">
    <property type="entry name" value="DUF7546"/>
    <property type="match status" value="1"/>
</dbReference>
<dbReference type="GeneID" id="72186142"/>
<feature type="transmembrane region" description="Helical" evidence="1">
    <location>
        <begin position="77"/>
        <end position="100"/>
    </location>
</feature>
<gene>
    <name evidence="2" type="ORF">M0R89_13045</name>
</gene>
<feature type="transmembrane region" description="Helical" evidence="1">
    <location>
        <begin position="197"/>
        <end position="215"/>
    </location>
</feature>
<sequence length="223" mass="24132">MTRTIDVSLDRLRPDRDTLLWAGLVLNTELILTFAYLLLADVTVTEWRYLVFPYVWLNLSVWALVRTTPSADSPRSRYIGATIAVGYFLLLAYVGGLLAPGGHHALGWRVAWLPPGWGPALLYTGTAVKISLFPYKLVGYLTLAYLVYDTVLETAGSAVSGLLGLVSCVSCTWPVVATLAAGLAGSGTAVAAAASEWSYTLGTLAFAATVVLLRWRPTFGRFR</sequence>
<dbReference type="Proteomes" id="UP000830729">
    <property type="component" value="Chromosome"/>
</dbReference>